<sequence length="197" mass="21981">MKLLFVNACIRGEQSRTLELCRDYLNKFKEAKKDEDWVIEELDLGHMDIKPLDAQSLAQRDAYMKAGRIDAPMLSLARQIIGADQILIGASYWDLSFPAKLKIYLEQCSVTGLTFIYSPEGIPQGQCHAKHLTYITTSGSAIGEFNFGYDYVKGICSLFGIGKTFFVSAEELDIIGKDVPAIMARAKDKITGIIKEI</sequence>
<comment type="caution">
    <text evidence="2">The sequence shown here is derived from an EMBL/GenBank/DDBJ whole genome shotgun (WGS) entry which is preliminary data.</text>
</comment>
<gene>
    <name evidence="2" type="ORF">IAD16_05455</name>
</gene>
<dbReference type="InterPro" id="IPR003680">
    <property type="entry name" value="Flavodoxin_fold"/>
</dbReference>
<protein>
    <submittedName>
        <fullName evidence="2">NAD(P)H-dependent oxidoreductase</fullName>
    </submittedName>
</protein>
<dbReference type="Pfam" id="PF02525">
    <property type="entry name" value="Flavodoxin_2"/>
    <property type="match status" value="1"/>
</dbReference>
<dbReference type="AlphaFoldDB" id="A0A9D1I468"/>
<organism evidence="2 3">
    <name type="scientific">Candidatus Fimisoma avicola</name>
    <dbReference type="NCBI Taxonomy" id="2840826"/>
    <lineage>
        <taxon>Bacteria</taxon>
        <taxon>Bacillati</taxon>
        <taxon>Bacillota</taxon>
        <taxon>Clostridia</taxon>
        <taxon>Eubacteriales</taxon>
        <taxon>Candidatus Fimisoma</taxon>
    </lineage>
</organism>
<dbReference type="Proteomes" id="UP000824091">
    <property type="component" value="Unassembled WGS sequence"/>
</dbReference>
<feature type="domain" description="Flavodoxin-like fold" evidence="1">
    <location>
        <begin position="1"/>
        <end position="190"/>
    </location>
</feature>
<evidence type="ECO:0000313" key="2">
    <source>
        <dbReference type="EMBL" id="HIU27806.1"/>
    </source>
</evidence>
<proteinExistence type="predicted"/>
<dbReference type="Gene3D" id="3.40.50.360">
    <property type="match status" value="1"/>
</dbReference>
<dbReference type="PANTHER" id="PTHR43741">
    <property type="entry name" value="FMN-DEPENDENT NADH-AZOREDUCTASE 1"/>
    <property type="match status" value="1"/>
</dbReference>
<reference evidence="2" key="1">
    <citation type="submission" date="2020-10" db="EMBL/GenBank/DDBJ databases">
        <authorList>
            <person name="Gilroy R."/>
        </authorList>
    </citation>
    <scope>NUCLEOTIDE SEQUENCE</scope>
    <source>
        <strain evidence="2">11300</strain>
    </source>
</reference>
<dbReference type="InterPro" id="IPR050104">
    <property type="entry name" value="FMN-dep_NADH:Q_OxRdtase_AzoR1"/>
</dbReference>
<name>A0A9D1I468_9FIRM</name>
<evidence type="ECO:0000313" key="3">
    <source>
        <dbReference type="Proteomes" id="UP000824091"/>
    </source>
</evidence>
<dbReference type="EMBL" id="DVMO01000081">
    <property type="protein sequence ID" value="HIU27806.1"/>
    <property type="molecule type" value="Genomic_DNA"/>
</dbReference>
<reference evidence="2" key="2">
    <citation type="journal article" date="2021" name="PeerJ">
        <title>Extensive microbial diversity within the chicken gut microbiome revealed by metagenomics and culture.</title>
        <authorList>
            <person name="Gilroy R."/>
            <person name="Ravi A."/>
            <person name="Getino M."/>
            <person name="Pursley I."/>
            <person name="Horton D.L."/>
            <person name="Alikhan N.F."/>
            <person name="Baker D."/>
            <person name="Gharbi K."/>
            <person name="Hall N."/>
            <person name="Watson M."/>
            <person name="Adriaenssens E.M."/>
            <person name="Foster-Nyarko E."/>
            <person name="Jarju S."/>
            <person name="Secka A."/>
            <person name="Antonio M."/>
            <person name="Oren A."/>
            <person name="Chaudhuri R.R."/>
            <person name="La Ragione R."/>
            <person name="Hildebrand F."/>
            <person name="Pallen M.J."/>
        </authorList>
    </citation>
    <scope>NUCLEOTIDE SEQUENCE</scope>
    <source>
        <strain evidence="2">11300</strain>
    </source>
</reference>
<evidence type="ECO:0000259" key="1">
    <source>
        <dbReference type="Pfam" id="PF02525"/>
    </source>
</evidence>
<dbReference type="SUPFAM" id="SSF52218">
    <property type="entry name" value="Flavoproteins"/>
    <property type="match status" value="1"/>
</dbReference>
<dbReference type="PANTHER" id="PTHR43741:SF4">
    <property type="entry name" value="FMN-DEPENDENT NADH:QUINONE OXIDOREDUCTASE"/>
    <property type="match status" value="1"/>
</dbReference>
<accession>A0A9D1I468</accession>
<dbReference type="InterPro" id="IPR029039">
    <property type="entry name" value="Flavoprotein-like_sf"/>
</dbReference>